<reference evidence="2 3" key="1">
    <citation type="journal article" date="2017" name="Plant Biotechnol. J.">
        <title>A comprehensive draft genome sequence for lupin (Lupinus angustifolius), an emerging health food: insights into plant-microbe interactions and legume evolution.</title>
        <authorList>
            <person name="Hane J.K."/>
            <person name="Ming Y."/>
            <person name="Kamphuis L.G."/>
            <person name="Nelson M.N."/>
            <person name="Garg G."/>
            <person name="Atkins C.A."/>
            <person name="Bayer P.E."/>
            <person name="Bravo A."/>
            <person name="Bringans S."/>
            <person name="Cannon S."/>
            <person name="Edwards D."/>
            <person name="Foley R."/>
            <person name="Gao L.L."/>
            <person name="Harrison M.J."/>
            <person name="Huang W."/>
            <person name="Hurgobin B."/>
            <person name="Li S."/>
            <person name="Liu C.W."/>
            <person name="McGrath A."/>
            <person name="Morahan G."/>
            <person name="Murray J."/>
            <person name="Weller J."/>
            <person name="Jian J."/>
            <person name="Singh K.B."/>
        </authorList>
    </citation>
    <scope>NUCLEOTIDE SEQUENCE [LARGE SCALE GENOMIC DNA]</scope>
    <source>
        <strain evidence="3">cv. Tanjil</strain>
        <tissue evidence="2">Whole plant</tissue>
    </source>
</reference>
<gene>
    <name evidence="2" type="ORF">TanjilG_20279</name>
</gene>
<evidence type="ECO:0000256" key="1">
    <source>
        <dbReference type="SAM" id="MobiDB-lite"/>
    </source>
</evidence>
<evidence type="ECO:0000313" key="2">
    <source>
        <dbReference type="EMBL" id="OIW19006.1"/>
    </source>
</evidence>
<protein>
    <submittedName>
        <fullName evidence="2">Uncharacterized protein</fullName>
    </submittedName>
</protein>
<feature type="compositionally biased region" description="Polar residues" evidence="1">
    <location>
        <begin position="49"/>
        <end position="61"/>
    </location>
</feature>
<feature type="region of interest" description="Disordered" evidence="1">
    <location>
        <begin position="24"/>
        <end position="61"/>
    </location>
</feature>
<dbReference type="AlphaFoldDB" id="A0A1J7IJQ7"/>
<accession>A0A1J7IJQ7</accession>
<sequence length="83" mass="9368">MVRRQPNHHKFQPSSCGLQDRCKAHMHSPGPMVNQTLDKGHGRDRGVTATRSGSRSGVATTNAHGRWITHIDQQFGEEHLFRK</sequence>
<dbReference type="Proteomes" id="UP000188354">
    <property type="component" value="Chromosome LG01"/>
</dbReference>
<organism evidence="2 3">
    <name type="scientific">Lupinus angustifolius</name>
    <name type="common">Narrow-leaved blue lupine</name>
    <dbReference type="NCBI Taxonomy" id="3871"/>
    <lineage>
        <taxon>Eukaryota</taxon>
        <taxon>Viridiplantae</taxon>
        <taxon>Streptophyta</taxon>
        <taxon>Embryophyta</taxon>
        <taxon>Tracheophyta</taxon>
        <taxon>Spermatophyta</taxon>
        <taxon>Magnoliopsida</taxon>
        <taxon>eudicotyledons</taxon>
        <taxon>Gunneridae</taxon>
        <taxon>Pentapetalae</taxon>
        <taxon>rosids</taxon>
        <taxon>fabids</taxon>
        <taxon>Fabales</taxon>
        <taxon>Fabaceae</taxon>
        <taxon>Papilionoideae</taxon>
        <taxon>50 kb inversion clade</taxon>
        <taxon>genistoids sensu lato</taxon>
        <taxon>core genistoids</taxon>
        <taxon>Genisteae</taxon>
        <taxon>Lupinus</taxon>
    </lineage>
</organism>
<name>A0A1J7IJQ7_LUPAN</name>
<keyword evidence="3" id="KW-1185">Reference proteome</keyword>
<proteinExistence type="predicted"/>
<dbReference type="EMBL" id="CM007361">
    <property type="protein sequence ID" value="OIW19006.1"/>
    <property type="molecule type" value="Genomic_DNA"/>
</dbReference>
<dbReference type="Gramene" id="OIW19006">
    <property type="protein sequence ID" value="OIW19006"/>
    <property type="gene ID" value="TanjilG_20279"/>
</dbReference>
<evidence type="ECO:0000313" key="3">
    <source>
        <dbReference type="Proteomes" id="UP000188354"/>
    </source>
</evidence>